<reference evidence="3 4" key="1">
    <citation type="submission" date="2019-05" db="EMBL/GenBank/DDBJ databases">
        <authorList>
            <person name="Narsing Rao M.P."/>
            <person name="Li W.J."/>
        </authorList>
    </citation>
    <scope>NUCLEOTIDE SEQUENCE [LARGE SCALE GENOMIC DNA]</scope>
    <source>
        <strain evidence="3 4">SYSU_K30003</strain>
    </source>
</reference>
<dbReference type="PANTHER" id="PTHR43649:SF12">
    <property type="entry name" value="DIACETYLCHITOBIOSE BINDING PROTEIN DASA"/>
    <property type="match status" value="1"/>
</dbReference>
<organism evidence="3 4">
    <name type="scientific">Paenibacillus antri</name>
    <dbReference type="NCBI Taxonomy" id="2582848"/>
    <lineage>
        <taxon>Bacteria</taxon>
        <taxon>Bacillati</taxon>
        <taxon>Bacillota</taxon>
        <taxon>Bacilli</taxon>
        <taxon>Bacillales</taxon>
        <taxon>Paenibacillaceae</taxon>
        <taxon>Paenibacillus</taxon>
    </lineage>
</organism>
<evidence type="ECO:0000313" key="3">
    <source>
        <dbReference type="EMBL" id="TLS51057.1"/>
    </source>
</evidence>
<dbReference type="EMBL" id="VCIW01000011">
    <property type="protein sequence ID" value="TLS51057.1"/>
    <property type="molecule type" value="Genomic_DNA"/>
</dbReference>
<name>A0A5R9G3V4_9BACL</name>
<dbReference type="Proteomes" id="UP000309676">
    <property type="component" value="Unassembled WGS sequence"/>
</dbReference>
<dbReference type="SUPFAM" id="SSF53850">
    <property type="entry name" value="Periplasmic binding protein-like II"/>
    <property type="match status" value="1"/>
</dbReference>
<dbReference type="PANTHER" id="PTHR43649">
    <property type="entry name" value="ARABINOSE-BINDING PROTEIN-RELATED"/>
    <property type="match status" value="1"/>
</dbReference>
<comment type="caution">
    <text evidence="3">The sequence shown here is derived from an EMBL/GenBank/DDBJ whole genome shotgun (WGS) entry which is preliminary data.</text>
</comment>
<feature type="compositionally biased region" description="Polar residues" evidence="1">
    <location>
        <begin position="41"/>
        <end position="58"/>
    </location>
</feature>
<feature type="signal peptide" evidence="2">
    <location>
        <begin position="1"/>
        <end position="28"/>
    </location>
</feature>
<sequence length="546" mass="60619">MLKTKRWTRAMFASVMTASMLAACSNDAGTPPPGEAAPSGEQATEGQATEGQGGSAVSESGFPIVQEPIKLTFFAGKAASAPADWNALPVWQQYAKMTNVEVDFQLTPAESLAEKRNLVLAGGDYPDAFHTARLSTADLMNYGQQGIFIPLNDLIDKYAPNFKKMLEQYPEVKRGLTMPDGNIYGFPTFYAPDFTSVLIGSKLWYNQAFLDALGLKEPETTEEYYQYLKAVKSTDINGNGQADEIPYAASGYGSLLDELKGAWGLGNRGNVHNRVDIDPQTNALRYIPTDPRYKELLEYMHNLYAEGLLVENLLTIKGPEVNALMDEGLVGSSVTNSPHAIGGVTIEHFVGAPALSGPHGDRIFSRARSPLIDPGAFVITDKNEHPEATVRWIDYFYSEEGSKLFFMGIKDLSYTEQPDGTLEYTEEYLKDSSKFVSWAGGWYPAMLTAKTFKGGEASPESMAAAEKVKPYWPEEVWPQFLYTAEELTRFTPLHTDIDKYVSESTDKFITGDLPFSEWDNYVATIERMGLKDYLELYTAAYERYKQ</sequence>
<proteinExistence type="predicted"/>
<dbReference type="InterPro" id="IPR050490">
    <property type="entry name" value="Bact_solute-bd_prot1"/>
</dbReference>
<feature type="chain" id="PRO_5039495537" evidence="2">
    <location>
        <begin position="29"/>
        <end position="546"/>
    </location>
</feature>
<dbReference type="Pfam" id="PF01547">
    <property type="entry name" value="SBP_bac_1"/>
    <property type="match status" value="1"/>
</dbReference>
<keyword evidence="4" id="KW-1185">Reference proteome</keyword>
<feature type="region of interest" description="Disordered" evidence="1">
    <location>
        <begin position="24"/>
        <end position="59"/>
    </location>
</feature>
<evidence type="ECO:0000313" key="4">
    <source>
        <dbReference type="Proteomes" id="UP000309676"/>
    </source>
</evidence>
<evidence type="ECO:0000256" key="2">
    <source>
        <dbReference type="SAM" id="SignalP"/>
    </source>
</evidence>
<dbReference type="AlphaFoldDB" id="A0A5R9G3V4"/>
<evidence type="ECO:0000256" key="1">
    <source>
        <dbReference type="SAM" id="MobiDB-lite"/>
    </source>
</evidence>
<protein>
    <submittedName>
        <fullName evidence="3">Extracellular solute-binding protein</fullName>
    </submittedName>
</protein>
<dbReference type="InterPro" id="IPR006059">
    <property type="entry name" value="SBP"/>
</dbReference>
<keyword evidence="2" id="KW-0732">Signal</keyword>
<gene>
    <name evidence="3" type="ORF">FE782_16845</name>
</gene>
<dbReference type="RefSeq" id="WP_138195409.1">
    <property type="nucleotide sequence ID" value="NZ_VCIW01000011.1"/>
</dbReference>
<accession>A0A5R9G3V4</accession>
<dbReference type="PROSITE" id="PS51257">
    <property type="entry name" value="PROKAR_LIPOPROTEIN"/>
    <property type="match status" value="1"/>
</dbReference>
<dbReference type="OrthoDB" id="9787283at2"/>
<dbReference type="Gene3D" id="3.40.190.10">
    <property type="entry name" value="Periplasmic binding protein-like II"/>
    <property type="match status" value="2"/>
</dbReference>